<dbReference type="GO" id="GO:0005576">
    <property type="term" value="C:extracellular region"/>
    <property type="evidence" value="ECO:0007669"/>
    <property type="project" value="UniProtKB-SubCell"/>
</dbReference>
<keyword evidence="1" id="KW-0928">Hypersensitive response elicitation</keyword>
<keyword evidence="4" id="KW-1185">Reference proteome</keyword>
<protein>
    <recommendedName>
        <fullName evidence="1">Elicitin</fullName>
    </recommendedName>
</protein>
<proteinExistence type="inferred from homology"/>
<gene>
    <name evidence="3" type="ORF">PHYPSEUDO_012969</name>
</gene>
<organism evidence="3 4">
    <name type="scientific">Phytophthora pseudosyringae</name>
    <dbReference type="NCBI Taxonomy" id="221518"/>
    <lineage>
        <taxon>Eukaryota</taxon>
        <taxon>Sar</taxon>
        <taxon>Stramenopiles</taxon>
        <taxon>Oomycota</taxon>
        <taxon>Peronosporomycetes</taxon>
        <taxon>Peronosporales</taxon>
        <taxon>Peronosporaceae</taxon>
        <taxon>Phytophthora</taxon>
    </lineage>
</organism>
<dbReference type="AlphaFoldDB" id="A0A8T1W3G0"/>
<evidence type="ECO:0000313" key="3">
    <source>
        <dbReference type="EMBL" id="KAG7388167.1"/>
    </source>
</evidence>
<dbReference type="SMART" id="SM01187">
    <property type="entry name" value="Elicitin"/>
    <property type="match status" value="1"/>
</dbReference>
<keyword evidence="2" id="KW-0732">Signal</keyword>
<accession>A0A8T1W3G0</accession>
<evidence type="ECO:0000313" key="4">
    <source>
        <dbReference type="Proteomes" id="UP000694044"/>
    </source>
</evidence>
<keyword evidence="1" id="KW-0964">Secreted</keyword>
<sequence>MQHLTLFVAAFVLLLLRSAASAENCTVLAIYDVLEPVASDANFATCQTDSNYSLLSFASPSLNQTEGFCASAACQALLTATLASGLLPDCEVVIGLHSINLTAAVAIAAKCAETALYERAVSKDEGEDQLGHTADTVAGVVGHSVPMDELGDELSVGARLMAILRRE</sequence>
<dbReference type="OrthoDB" id="112568at2759"/>
<comment type="function">
    <text evidence="1">Induces local and distal defense responses (incompatible hypersensitive reaction) in plants from the solanaceae and cruciferae families. Elicits leaf necrosis and causes the accumulation of pathogenesis-related proteins. Might interact with the lipidic molecules of the plasma membrane.</text>
</comment>
<evidence type="ECO:0000256" key="2">
    <source>
        <dbReference type="SAM" id="SignalP"/>
    </source>
</evidence>
<comment type="caution">
    <text evidence="3">The sequence shown here is derived from an EMBL/GenBank/DDBJ whole genome shotgun (WGS) entry which is preliminary data.</text>
</comment>
<dbReference type="EMBL" id="JAGDFM010000065">
    <property type="protein sequence ID" value="KAG7388167.1"/>
    <property type="molecule type" value="Genomic_DNA"/>
</dbReference>
<dbReference type="Proteomes" id="UP000694044">
    <property type="component" value="Unassembled WGS sequence"/>
</dbReference>
<dbReference type="InterPro" id="IPR002200">
    <property type="entry name" value="Elicitin"/>
</dbReference>
<reference evidence="3" key="1">
    <citation type="submission" date="2021-02" db="EMBL/GenBank/DDBJ databases">
        <authorList>
            <person name="Palmer J.M."/>
        </authorList>
    </citation>
    <scope>NUCLEOTIDE SEQUENCE</scope>
    <source>
        <strain evidence="3">SCRP734</strain>
    </source>
</reference>
<evidence type="ECO:0000256" key="1">
    <source>
        <dbReference type="RuleBase" id="RU368111"/>
    </source>
</evidence>
<comment type="subcellular location">
    <subcellularLocation>
        <location evidence="1">Secreted</location>
    </subcellularLocation>
</comment>
<name>A0A8T1W3G0_9STRA</name>
<dbReference type="Pfam" id="PF00964">
    <property type="entry name" value="Elicitin"/>
    <property type="match status" value="1"/>
</dbReference>
<comment type="similarity">
    <text evidence="1">Belongs to the elicitin family.</text>
</comment>
<feature type="chain" id="PRO_5035791248" description="Elicitin" evidence="2">
    <location>
        <begin position="23"/>
        <end position="167"/>
    </location>
</feature>
<keyword evidence="1" id="KW-1015">Disulfide bond</keyword>
<dbReference type="GO" id="GO:0052040">
    <property type="term" value="P:symbiont-mediated perturbation of host programmed cell death"/>
    <property type="evidence" value="ECO:0007669"/>
    <property type="project" value="UniProtKB-UniRule"/>
</dbReference>
<feature type="signal peptide" evidence="2">
    <location>
        <begin position="1"/>
        <end position="22"/>
    </location>
</feature>